<dbReference type="InterPro" id="IPR008991">
    <property type="entry name" value="Translation_prot_SH3-like_sf"/>
</dbReference>
<evidence type="ECO:0000313" key="6">
    <source>
        <dbReference type="Proteomes" id="UP000176329"/>
    </source>
</evidence>
<name>A0A1F6LSG4_9BACT</name>
<proteinExistence type="inferred from homology"/>
<comment type="caution">
    <text evidence="5">The sequence shown here is derived from an EMBL/GenBank/DDBJ whole genome shotgun (WGS) entry which is preliminary data.</text>
</comment>
<dbReference type="AlphaFoldDB" id="A0A1F6LSG4"/>
<gene>
    <name evidence="5" type="ORF">A2848_03515</name>
</gene>
<dbReference type="GO" id="GO:0006412">
    <property type="term" value="P:translation"/>
    <property type="evidence" value="ECO:0007669"/>
    <property type="project" value="InterPro"/>
</dbReference>
<dbReference type="InterPro" id="IPR001857">
    <property type="entry name" value="Ribosomal_bL19"/>
</dbReference>
<comment type="similarity">
    <text evidence="1 4">Belongs to the bacterial ribosomal protein bL19 family.</text>
</comment>
<evidence type="ECO:0000256" key="3">
    <source>
        <dbReference type="ARBA" id="ARBA00023274"/>
    </source>
</evidence>
<evidence type="ECO:0000256" key="1">
    <source>
        <dbReference type="ARBA" id="ARBA00005781"/>
    </source>
</evidence>
<evidence type="ECO:0000256" key="4">
    <source>
        <dbReference type="RuleBase" id="RU000559"/>
    </source>
</evidence>
<keyword evidence="3 4" id="KW-0687">Ribonucleoprotein</keyword>
<dbReference type="Gene3D" id="2.30.30.790">
    <property type="match status" value="1"/>
</dbReference>
<comment type="function">
    <text evidence="4">This protein is located at the 30S-50S ribosomal subunit interface and may play a role in the structure and function of the aminoacyl-tRNA binding site.</text>
</comment>
<reference evidence="5 6" key="1">
    <citation type="journal article" date="2016" name="Nat. Commun.">
        <title>Thousands of microbial genomes shed light on interconnected biogeochemical processes in an aquifer system.</title>
        <authorList>
            <person name="Anantharaman K."/>
            <person name="Brown C.T."/>
            <person name="Hug L.A."/>
            <person name="Sharon I."/>
            <person name="Castelle C.J."/>
            <person name="Probst A.J."/>
            <person name="Thomas B.C."/>
            <person name="Singh A."/>
            <person name="Wilkins M.J."/>
            <person name="Karaoz U."/>
            <person name="Brodie E.L."/>
            <person name="Williams K.H."/>
            <person name="Hubbard S.S."/>
            <person name="Banfield J.F."/>
        </authorList>
    </citation>
    <scope>NUCLEOTIDE SEQUENCE [LARGE SCALE GENOMIC DNA]</scope>
</reference>
<dbReference type="GO" id="GO:0003735">
    <property type="term" value="F:structural constituent of ribosome"/>
    <property type="evidence" value="ECO:0007669"/>
    <property type="project" value="InterPro"/>
</dbReference>
<evidence type="ECO:0000313" key="5">
    <source>
        <dbReference type="EMBL" id="OGH62319.1"/>
    </source>
</evidence>
<dbReference type="SUPFAM" id="SSF50104">
    <property type="entry name" value="Translation proteins SH3-like domain"/>
    <property type="match status" value="1"/>
</dbReference>
<dbReference type="PANTHER" id="PTHR15680:SF9">
    <property type="entry name" value="LARGE RIBOSOMAL SUBUNIT PROTEIN BL19M"/>
    <property type="match status" value="1"/>
</dbReference>
<dbReference type="Proteomes" id="UP000176329">
    <property type="component" value="Unassembled WGS sequence"/>
</dbReference>
<dbReference type="Pfam" id="PF01245">
    <property type="entry name" value="Ribosomal_L19"/>
    <property type="match status" value="1"/>
</dbReference>
<sequence length="108" mass="12288">MELYADIRPGAVVRVHQAIKETTPKGEEKERVQVFEGLVLKRSHRKEVGATITVYKKSGTVGVEKIFPLALPTIKKIEVVRQFRVRRADISYAKGTNKRMKEQRVAKA</sequence>
<evidence type="ECO:0000256" key="2">
    <source>
        <dbReference type="ARBA" id="ARBA00022980"/>
    </source>
</evidence>
<dbReference type="PRINTS" id="PR00061">
    <property type="entry name" value="RIBOSOMALL19"/>
</dbReference>
<protein>
    <recommendedName>
        <fullName evidence="4">50S ribosomal protein L19</fullName>
    </recommendedName>
</protein>
<keyword evidence="2" id="KW-0689">Ribosomal protein</keyword>
<dbReference type="InterPro" id="IPR038657">
    <property type="entry name" value="Ribosomal_bL19_sf"/>
</dbReference>
<accession>A0A1F6LSG4</accession>
<dbReference type="GO" id="GO:0022625">
    <property type="term" value="C:cytosolic large ribosomal subunit"/>
    <property type="evidence" value="ECO:0007669"/>
    <property type="project" value="TreeGrafter"/>
</dbReference>
<organism evidence="5 6">
    <name type="scientific">Candidatus Magasanikbacteria bacterium RIFCSPHIGHO2_01_FULL_50_8</name>
    <dbReference type="NCBI Taxonomy" id="1798674"/>
    <lineage>
        <taxon>Bacteria</taxon>
        <taxon>Candidatus Magasanikiibacteriota</taxon>
    </lineage>
</organism>
<dbReference type="PANTHER" id="PTHR15680">
    <property type="entry name" value="RIBOSOMAL PROTEIN L19"/>
    <property type="match status" value="1"/>
</dbReference>
<dbReference type="EMBL" id="MFPV01000011">
    <property type="protein sequence ID" value="OGH62319.1"/>
    <property type="molecule type" value="Genomic_DNA"/>
</dbReference>